<dbReference type="Gene3D" id="2.60.40.1450">
    <property type="entry name" value="LAG1, DNA binding domain"/>
    <property type="match status" value="1"/>
</dbReference>
<reference evidence="2 3" key="1">
    <citation type="submission" date="2016-08" db="EMBL/GenBank/DDBJ databases">
        <title>A Parts List for Fungal Cellulosomes Revealed by Comparative Genomics.</title>
        <authorList>
            <consortium name="DOE Joint Genome Institute"/>
            <person name="Haitjema C.H."/>
            <person name="Gilmore S.P."/>
            <person name="Henske J.K."/>
            <person name="Solomon K.V."/>
            <person name="De Groot R."/>
            <person name="Kuo A."/>
            <person name="Mondo S.J."/>
            <person name="Salamov A.A."/>
            <person name="Labutti K."/>
            <person name="Zhao Z."/>
            <person name="Chiniquy J."/>
            <person name="Barry K."/>
            <person name="Brewer H.M."/>
            <person name="Purvine S.O."/>
            <person name="Wright A.T."/>
            <person name="Boxma B."/>
            <person name="Van Alen T."/>
            <person name="Hackstein J.H."/>
            <person name="Baker S.E."/>
            <person name="Grigoriev I.V."/>
            <person name="O'Malley M.A."/>
        </authorList>
    </citation>
    <scope>NUCLEOTIDE SEQUENCE [LARGE SCALE GENOMIC DNA]</scope>
    <source>
        <strain evidence="2 3">G1</strain>
    </source>
</reference>
<dbReference type="PANTHER" id="PTHR10665">
    <property type="entry name" value="RECOMBINING BINDING PROTEIN SUPPRESSOR OF HAIRLESS"/>
    <property type="match status" value="1"/>
</dbReference>
<dbReference type="SMART" id="SM01267">
    <property type="entry name" value="LAG1_DNAbind"/>
    <property type="match status" value="1"/>
</dbReference>
<dbReference type="STRING" id="1754190.A0A1Y2EZ47"/>
<dbReference type="GO" id="GO:0005634">
    <property type="term" value="C:nucleus"/>
    <property type="evidence" value="ECO:0007669"/>
    <property type="project" value="InterPro"/>
</dbReference>
<dbReference type="Gene3D" id="2.80.10.50">
    <property type="match status" value="1"/>
</dbReference>
<protein>
    <recommendedName>
        <fullName evidence="1">RBP-J/Cbf11/Cbf12 DNA binding domain-containing protein</fullName>
    </recommendedName>
</protein>
<dbReference type="AlphaFoldDB" id="A0A1Y2EZ47"/>
<dbReference type="Proteomes" id="UP000193920">
    <property type="component" value="Unassembled WGS sequence"/>
</dbReference>
<dbReference type="InterPro" id="IPR015351">
    <property type="entry name" value="RBP-J/Cbf11/Cbf12_DNA-bd"/>
</dbReference>
<gene>
    <name evidence="2" type="ORF">LY90DRAFT_665558</name>
</gene>
<dbReference type="Pfam" id="PF09271">
    <property type="entry name" value="LAG1-DNAbind"/>
    <property type="match status" value="1"/>
</dbReference>
<organism evidence="2 3">
    <name type="scientific">Neocallimastix californiae</name>
    <dbReference type="NCBI Taxonomy" id="1754190"/>
    <lineage>
        <taxon>Eukaryota</taxon>
        <taxon>Fungi</taxon>
        <taxon>Fungi incertae sedis</taxon>
        <taxon>Chytridiomycota</taxon>
        <taxon>Chytridiomycota incertae sedis</taxon>
        <taxon>Neocallimastigomycetes</taxon>
        <taxon>Neocallimastigales</taxon>
        <taxon>Neocallimastigaceae</taxon>
        <taxon>Neocallimastix</taxon>
    </lineage>
</organism>
<keyword evidence="3" id="KW-1185">Reference proteome</keyword>
<dbReference type="InterPro" id="IPR036358">
    <property type="entry name" value="BTD_sf"/>
</dbReference>
<evidence type="ECO:0000313" key="3">
    <source>
        <dbReference type="Proteomes" id="UP000193920"/>
    </source>
</evidence>
<dbReference type="SUPFAM" id="SSF49417">
    <property type="entry name" value="p53-like transcription factors"/>
    <property type="match status" value="1"/>
</dbReference>
<dbReference type="InterPro" id="IPR040159">
    <property type="entry name" value="CLS_fam"/>
</dbReference>
<dbReference type="SUPFAM" id="SSF110217">
    <property type="entry name" value="DNA-binding protein LAG-1 (CSL)"/>
    <property type="match status" value="1"/>
</dbReference>
<proteinExistence type="predicted"/>
<comment type="caution">
    <text evidence="2">The sequence shown here is derived from an EMBL/GenBank/DDBJ whole genome shotgun (WGS) entry which is preliminary data.</text>
</comment>
<accession>A0A1Y2EZ47</accession>
<dbReference type="EMBL" id="MCOG01000021">
    <property type="protein sequence ID" value="ORY76840.1"/>
    <property type="molecule type" value="Genomic_DNA"/>
</dbReference>
<name>A0A1Y2EZ47_9FUNG</name>
<evidence type="ECO:0000259" key="1">
    <source>
        <dbReference type="SMART" id="SM01267"/>
    </source>
</evidence>
<dbReference type="GO" id="GO:0001228">
    <property type="term" value="F:DNA-binding transcription activator activity, RNA polymerase II-specific"/>
    <property type="evidence" value="ECO:0007669"/>
    <property type="project" value="InterPro"/>
</dbReference>
<feature type="domain" description="RBP-J/Cbf11/Cbf12 DNA binding" evidence="1">
    <location>
        <begin position="582"/>
        <end position="789"/>
    </location>
</feature>
<sequence>MISQPLTTSNNIKLDNSQRTTTSFVFDDSPEFDNQKYKLSTSFNYSTDNFVYDNALKLNSLNSFLTYIPNVTTPPLIQTSKQELNPSTLLNPNLNMTNMTNSFNITSSSNTSLPYRTTNLTTSFFSPSFSSSNYDGILPSPYTSPTYEKLINNYTSINQQTPSDDNQHENLIQQVISSSSSSPIKSNKINEYINNMTPSYPQSEAYISNQNNSSIQDLKTLKINNPFNFDMYMTTSTHQSMNDVDDSTHSFLLNQNSSSHNGYDLSFKNPIVTPNSIPKKNENEMDLNQYSYVYNNSSSYSKNSPFLSPLQNQSEKQSFHSEPYNQLLYNSPKFSFDYNPQKDNENIINQYFNFNTNSNIFENTPQDLSNSYDSNPFLNSISNNDEINLTGSINSNNDSSDINESNIYNGNNNSFSFINNNLTIEKEKINDDFFLNLKNQNDYLENLNYEFENSLMKTNITDNYDNSNILLSSPFDSNLVLNNNELNDFDNKAFYLNNYDNTIIQNECLLQNSPIMNTNYNNNNIPQNNLDFIKNANDNTNENQFFNIAQDDNLLNEKENTETIYSLNMIKNYLNFNSKEITIVLANSKVAQKSYGSEKRFFCPPPSCKLYGGIWNFMESNNENTSKSNQKNTDNICSQVNTSFTSSTLPKLYLSLMSEKEFIHRNSESKKKSNQQNFSICGNLIIEPTRVSLKKIYHKKELKEIAQQSKEKSFSNDETLYKNNIKNKYIKNNDNLSNKPSADVETIGKCLFKHLYISDSDKRKYFSFFVKEDESCSYSQKKNQQKNDNSDVFIGDPLSQLHKIALQVKEDPSLYLCTVNEKIGWIRGFGVKKVLTKKKKMEDIRIYEDIPESAVWTIVGTEHIKYSFILPHNSDLYENNNSEDKINNNNIYKNIFENNSKRRKINDDNNNQYLNYEFPISYPLNVPKIFNVTLNNIKKTITIKGSNFLFNNNYENDPFVSKLLLSNSSNINNSLINTLLKSKINEKKVQSTITNHNASFDINTLKTKLNTYTGFFGPFMASNIEVKNDEQIIIHIPHYIYDFLSYKSNEKSYNNKKNSKKIFNADGLSK</sequence>
<evidence type="ECO:0000313" key="2">
    <source>
        <dbReference type="EMBL" id="ORY76840.1"/>
    </source>
</evidence>
<dbReference type="InterPro" id="IPR008967">
    <property type="entry name" value="p53-like_TF_DNA-bd_sf"/>
</dbReference>
<dbReference type="OrthoDB" id="5600360at2759"/>
<dbReference type="InterPro" id="IPR037095">
    <property type="entry name" value="RBP-J/Cbf11_DNA-bd_sf"/>
</dbReference>
<dbReference type="GO" id="GO:0003677">
    <property type="term" value="F:DNA binding"/>
    <property type="evidence" value="ECO:0007669"/>
    <property type="project" value="InterPro"/>
</dbReference>